<sequence>MATSLVWKSGISLFRRSLTVTSVRCAGGPPAKPIDHHKGKVPSDDVTMPSSIAHAVGIDRQELLAREAGDDDPFQMKVIKRAKGTFEEPTIITSPNRARMIGCICEEDALTINWMNLHKEEPKRCECGYWFKLVDVPGAASAH</sequence>
<dbReference type="Proteomes" id="UP000762676">
    <property type="component" value="Unassembled WGS sequence"/>
</dbReference>
<evidence type="ECO:0000313" key="4">
    <source>
        <dbReference type="EMBL" id="GFS11351.1"/>
    </source>
</evidence>
<accession>A0AAV4IQV2</accession>
<feature type="binding site" evidence="3">
    <location>
        <position position="125"/>
    </location>
    <ligand>
        <name>Zn(2+)</name>
        <dbReference type="ChEBI" id="CHEBI:29105"/>
    </ligand>
</feature>
<dbReference type="InterPro" id="IPR002124">
    <property type="entry name" value="Cyt_c_oxidase_su5b"/>
</dbReference>
<organism evidence="4 5">
    <name type="scientific">Elysia marginata</name>
    <dbReference type="NCBI Taxonomy" id="1093978"/>
    <lineage>
        <taxon>Eukaryota</taxon>
        <taxon>Metazoa</taxon>
        <taxon>Spiralia</taxon>
        <taxon>Lophotrochozoa</taxon>
        <taxon>Mollusca</taxon>
        <taxon>Gastropoda</taxon>
        <taxon>Heterobranchia</taxon>
        <taxon>Euthyneura</taxon>
        <taxon>Panpulmonata</taxon>
        <taxon>Sacoglossa</taxon>
        <taxon>Placobranchoidea</taxon>
        <taxon>Plakobranchidae</taxon>
        <taxon>Elysia</taxon>
    </lineage>
</organism>
<dbReference type="GO" id="GO:0006123">
    <property type="term" value="P:mitochondrial electron transport, cytochrome c to oxygen"/>
    <property type="evidence" value="ECO:0007669"/>
    <property type="project" value="InterPro"/>
</dbReference>
<dbReference type="GO" id="GO:0005740">
    <property type="term" value="C:mitochondrial envelope"/>
    <property type="evidence" value="ECO:0007669"/>
    <property type="project" value="InterPro"/>
</dbReference>
<dbReference type="Pfam" id="PF01215">
    <property type="entry name" value="COX5B"/>
    <property type="match status" value="1"/>
</dbReference>
<name>A0AAV4IQV2_9GAST</name>
<feature type="binding site" evidence="3">
    <location>
        <position position="127"/>
    </location>
    <ligand>
        <name>Zn(2+)</name>
        <dbReference type="ChEBI" id="CHEBI:29105"/>
    </ligand>
</feature>
<evidence type="ECO:0000256" key="1">
    <source>
        <dbReference type="ARBA" id="ARBA00022723"/>
    </source>
</evidence>
<keyword evidence="5" id="KW-1185">Reference proteome</keyword>
<proteinExistence type="predicted"/>
<dbReference type="SUPFAM" id="SSF57802">
    <property type="entry name" value="Rubredoxin-like"/>
    <property type="match status" value="1"/>
</dbReference>
<dbReference type="Gene3D" id="2.60.11.10">
    <property type="entry name" value="Cytochrome c oxidase, subunit Vb"/>
    <property type="match status" value="1"/>
</dbReference>
<feature type="binding site" evidence="3">
    <location>
        <position position="105"/>
    </location>
    <ligand>
        <name>Zn(2+)</name>
        <dbReference type="ChEBI" id="CHEBI:29105"/>
    </ligand>
</feature>
<evidence type="ECO:0000313" key="5">
    <source>
        <dbReference type="Proteomes" id="UP000762676"/>
    </source>
</evidence>
<feature type="binding site" evidence="3">
    <location>
        <position position="103"/>
    </location>
    <ligand>
        <name>Zn(2+)</name>
        <dbReference type="ChEBI" id="CHEBI:29105"/>
    </ligand>
</feature>
<keyword evidence="2 3" id="KW-0862">Zinc</keyword>
<keyword evidence="1 3" id="KW-0479">Metal-binding</keyword>
<protein>
    <submittedName>
        <fullName evidence="4">Cytochrome c oxidase subunit 5B, mitochondrial</fullName>
    </submittedName>
</protein>
<dbReference type="EMBL" id="BMAT01006375">
    <property type="protein sequence ID" value="GFS11351.1"/>
    <property type="molecule type" value="Genomic_DNA"/>
</dbReference>
<dbReference type="GO" id="GO:0046872">
    <property type="term" value="F:metal ion binding"/>
    <property type="evidence" value="ECO:0007669"/>
    <property type="project" value="UniProtKB-KW"/>
</dbReference>
<dbReference type="InterPro" id="IPR036972">
    <property type="entry name" value="Cyt_c_oxidase_su5b_sf"/>
</dbReference>
<dbReference type="FunFam" id="2.60.11.10:FF:000004">
    <property type="entry name" value="Cytochrome c oxidase subunit 5B"/>
    <property type="match status" value="1"/>
</dbReference>
<comment type="caution">
    <text evidence="4">The sequence shown here is derived from an EMBL/GenBank/DDBJ whole genome shotgun (WGS) entry which is preliminary data.</text>
</comment>
<dbReference type="GO" id="GO:0045277">
    <property type="term" value="C:respiratory chain complex IV"/>
    <property type="evidence" value="ECO:0007669"/>
    <property type="project" value="InterPro"/>
</dbReference>
<dbReference type="PANTHER" id="PTHR10122">
    <property type="entry name" value="CYTOCHROME C OXIDASE SUBUNIT 5B, MITOCHONDRIAL"/>
    <property type="match status" value="1"/>
</dbReference>
<gene>
    <name evidence="4" type="ORF">ElyMa_003083800</name>
</gene>
<dbReference type="AlphaFoldDB" id="A0AAV4IQV2"/>
<evidence type="ECO:0000256" key="3">
    <source>
        <dbReference type="PIRSR" id="PIRSR602124-1"/>
    </source>
</evidence>
<dbReference type="CDD" id="cd00924">
    <property type="entry name" value="Cyt_c_Oxidase_Vb"/>
    <property type="match status" value="1"/>
</dbReference>
<reference evidence="4 5" key="1">
    <citation type="journal article" date="2021" name="Elife">
        <title>Chloroplast acquisition without the gene transfer in kleptoplastic sea slugs, Plakobranchus ocellatus.</title>
        <authorList>
            <person name="Maeda T."/>
            <person name="Takahashi S."/>
            <person name="Yoshida T."/>
            <person name="Shimamura S."/>
            <person name="Takaki Y."/>
            <person name="Nagai Y."/>
            <person name="Toyoda A."/>
            <person name="Suzuki Y."/>
            <person name="Arimoto A."/>
            <person name="Ishii H."/>
            <person name="Satoh N."/>
            <person name="Nishiyama T."/>
            <person name="Hasebe M."/>
            <person name="Maruyama T."/>
            <person name="Minagawa J."/>
            <person name="Obokata J."/>
            <person name="Shigenobu S."/>
        </authorList>
    </citation>
    <scope>NUCLEOTIDE SEQUENCE [LARGE SCALE GENOMIC DNA]</scope>
</reference>
<dbReference type="PROSITE" id="PS51359">
    <property type="entry name" value="COX5B_2"/>
    <property type="match status" value="1"/>
</dbReference>
<dbReference type="PANTHER" id="PTHR10122:SF0">
    <property type="entry name" value="CYTOCHROME C OXIDASE SUBUNIT 5B, ISOFORM A-RELATED"/>
    <property type="match status" value="1"/>
</dbReference>
<evidence type="ECO:0000256" key="2">
    <source>
        <dbReference type="ARBA" id="ARBA00022833"/>
    </source>
</evidence>